<evidence type="ECO:0000313" key="2">
    <source>
        <dbReference type="EMBL" id="KAK8782949.1"/>
    </source>
</evidence>
<dbReference type="Proteomes" id="UP001321473">
    <property type="component" value="Unassembled WGS sequence"/>
</dbReference>
<comment type="caution">
    <text evidence="2">The sequence shown here is derived from an EMBL/GenBank/DDBJ whole genome shotgun (WGS) entry which is preliminary data.</text>
</comment>
<dbReference type="AlphaFoldDB" id="A0AAQ4F787"/>
<organism evidence="2 3">
    <name type="scientific">Amblyomma americanum</name>
    <name type="common">Lone star tick</name>
    <dbReference type="NCBI Taxonomy" id="6943"/>
    <lineage>
        <taxon>Eukaryota</taxon>
        <taxon>Metazoa</taxon>
        <taxon>Ecdysozoa</taxon>
        <taxon>Arthropoda</taxon>
        <taxon>Chelicerata</taxon>
        <taxon>Arachnida</taxon>
        <taxon>Acari</taxon>
        <taxon>Parasitiformes</taxon>
        <taxon>Ixodida</taxon>
        <taxon>Ixodoidea</taxon>
        <taxon>Ixodidae</taxon>
        <taxon>Amblyomminae</taxon>
        <taxon>Amblyomma</taxon>
    </lineage>
</organism>
<sequence>MASMVSAMSLSGTAGSTPKTVPRQPSGRDVSKGLTGMLRSDLRPMRPARDSSQAMSAAMMLRRRLILTSRTPDRE</sequence>
<accession>A0AAQ4F787</accession>
<dbReference type="EMBL" id="JARKHS020006093">
    <property type="protein sequence ID" value="KAK8782949.1"/>
    <property type="molecule type" value="Genomic_DNA"/>
</dbReference>
<feature type="region of interest" description="Disordered" evidence="1">
    <location>
        <begin position="1"/>
        <end position="55"/>
    </location>
</feature>
<keyword evidence="3" id="KW-1185">Reference proteome</keyword>
<feature type="compositionally biased region" description="Polar residues" evidence="1">
    <location>
        <begin position="1"/>
        <end position="19"/>
    </location>
</feature>
<gene>
    <name evidence="2" type="ORF">V5799_015711</name>
</gene>
<evidence type="ECO:0000313" key="3">
    <source>
        <dbReference type="Proteomes" id="UP001321473"/>
    </source>
</evidence>
<feature type="compositionally biased region" description="Basic and acidic residues" evidence="1">
    <location>
        <begin position="40"/>
        <end position="49"/>
    </location>
</feature>
<evidence type="ECO:0000256" key="1">
    <source>
        <dbReference type="SAM" id="MobiDB-lite"/>
    </source>
</evidence>
<reference evidence="2 3" key="1">
    <citation type="journal article" date="2023" name="Arcadia Sci">
        <title>De novo assembly of a long-read Amblyomma americanum tick genome.</title>
        <authorList>
            <person name="Chou S."/>
            <person name="Poskanzer K.E."/>
            <person name="Rollins M."/>
            <person name="Thuy-Boun P.S."/>
        </authorList>
    </citation>
    <scope>NUCLEOTIDE SEQUENCE [LARGE SCALE GENOMIC DNA]</scope>
    <source>
        <strain evidence="2">F_SG_1</strain>
        <tissue evidence="2">Salivary glands</tissue>
    </source>
</reference>
<protein>
    <submittedName>
        <fullName evidence="2">Uncharacterized protein</fullName>
    </submittedName>
</protein>
<proteinExistence type="predicted"/>
<name>A0AAQ4F787_AMBAM</name>